<evidence type="ECO:0000256" key="20">
    <source>
        <dbReference type="SAM" id="MobiDB-lite"/>
    </source>
</evidence>
<evidence type="ECO:0000313" key="21">
    <source>
        <dbReference type="EMBL" id="MBB5996864.1"/>
    </source>
</evidence>
<evidence type="ECO:0000256" key="13">
    <source>
        <dbReference type="ARBA" id="ARBA00023136"/>
    </source>
</evidence>
<sequence>MPSADDPGSADDPRRGSDGERAGGGRLRDCLDGLRMAAGTLTAVPVAAPRVDRTAARWAMVSAPLVGALLGAAGAAVLVLAAAAGLPGFLAGIAAVGALALLTRGLHLDGLADLADGLGSGRPPEQAVEVMRRSDIGPFGVITLVLVLAAQAAALGAIAGASPAAAAAALVAAAATGRLAITWACTPRVPPARPEGLGAFVSGTVPYRAAGAATGAVLLAAAAAGFATGGGPFALWCAAAAAAGLGAAAALLARAVARTGGITGDTLGALSETATTAVLVVAAAGAA</sequence>
<reference evidence="21 22" key="1">
    <citation type="submission" date="2020-08" db="EMBL/GenBank/DDBJ databases">
        <title>Sequencing the genomes of 1000 actinobacteria strains.</title>
        <authorList>
            <person name="Klenk H.-P."/>
        </authorList>
    </citation>
    <scope>NUCLEOTIDE SEQUENCE [LARGE SCALE GENOMIC DNA]</scope>
    <source>
        <strain evidence="21 22">DSM 44593</strain>
    </source>
</reference>
<evidence type="ECO:0000256" key="18">
    <source>
        <dbReference type="ARBA" id="ARBA00049504"/>
    </source>
</evidence>
<dbReference type="EC" id="2.7.8.26" evidence="5 19"/>
<evidence type="ECO:0000256" key="15">
    <source>
        <dbReference type="ARBA" id="ARBA00032605"/>
    </source>
</evidence>
<evidence type="ECO:0000256" key="5">
    <source>
        <dbReference type="ARBA" id="ARBA00013200"/>
    </source>
</evidence>
<feature type="compositionally biased region" description="Basic and acidic residues" evidence="20">
    <location>
        <begin position="11"/>
        <end position="26"/>
    </location>
</feature>
<dbReference type="PANTHER" id="PTHR34148">
    <property type="entry name" value="ADENOSYLCOBINAMIDE-GDP RIBAZOLETRANSFERASE"/>
    <property type="match status" value="1"/>
</dbReference>
<comment type="pathway">
    <text evidence="3 19">Cofactor biosynthesis; adenosylcobalamin biosynthesis; adenosylcobalamin from cob(II)yrinate a,c-diamide: step 7/7.</text>
</comment>
<evidence type="ECO:0000256" key="2">
    <source>
        <dbReference type="ARBA" id="ARBA00004651"/>
    </source>
</evidence>
<evidence type="ECO:0000256" key="10">
    <source>
        <dbReference type="ARBA" id="ARBA00022692"/>
    </source>
</evidence>
<comment type="cofactor">
    <cofactor evidence="1 19">
        <name>Mg(2+)</name>
        <dbReference type="ChEBI" id="CHEBI:18420"/>
    </cofactor>
</comment>
<evidence type="ECO:0000256" key="19">
    <source>
        <dbReference type="HAMAP-Rule" id="MF_00719"/>
    </source>
</evidence>
<evidence type="ECO:0000256" key="17">
    <source>
        <dbReference type="ARBA" id="ARBA00048623"/>
    </source>
</evidence>
<feature type="region of interest" description="Disordered" evidence="20">
    <location>
        <begin position="1"/>
        <end position="26"/>
    </location>
</feature>
<keyword evidence="13 19" id="KW-0472">Membrane</keyword>
<evidence type="ECO:0000256" key="16">
    <source>
        <dbReference type="ARBA" id="ARBA00032853"/>
    </source>
</evidence>
<comment type="catalytic activity">
    <reaction evidence="17 19">
        <text>alpha-ribazole + adenosylcob(III)inamide-GDP = adenosylcob(III)alamin + GMP + H(+)</text>
        <dbReference type="Rhea" id="RHEA:16049"/>
        <dbReference type="ChEBI" id="CHEBI:10329"/>
        <dbReference type="ChEBI" id="CHEBI:15378"/>
        <dbReference type="ChEBI" id="CHEBI:18408"/>
        <dbReference type="ChEBI" id="CHEBI:58115"/>
        <dbReference type="ChEBI" id="CHEBI:60487"/>
        <dbReference type="EC" id="2.7.8.26"/>
    </reaction>
</comment>
<dbReference type="RefSeq" id="WP_184633224.1">
    <property type="nucleotide sequence ID" value="NZ_BAABKT010000003.1"/>
</dbReference>
<feature type="transmembrane region" description="Helical" evidence="19">
    <location>
        <begin position="84"/>
        <end position="102"/>
    </location>
</feature>
<keyword evidence="12 19" id="KW-1133">Transmembrane helix</keyword>
<dbReference type="UniPathway" id="UPA00148">
    <property type="reaction ID" value="UER00238"/>
</dbReference>
<feature type="transmembrane region" description="Helical" evidence="19">
    <location>
        <begin position="233"/>
        <end position="253"/>
    </location>
</feature>
<keyword evidence="10 19" id="KW-0812">Transmembrane</keyword>
<dbReference type="GO" id="GO:0008818">
    <property type="term" value="F:cobalamin 5'-phosphate synthase activity"/>
    <property type="evidence" value="ECO:0007669"/>
    <property type="project" value="UniProtKB-UniRule"/>
</dbReference>
<dbReference type="GO" id="GO:0005886">
    <property type="term" value="C:plasma membrane"/>
    <property type="evidence" value="ECO:0007669"/>
    <property type="project" value="UniProtKB-SubCell"/>
</dbReference>
<organism evidence="21 22">
    <name type="scientific">Streptomonospora salina</name>
    <dbReference type="NCBI Taxonomy" id="104205"/>
    <lineage>
        <taxon>Bacteria</taxon>
        <taxon>Bacillati</taxon>
        <taxon>Actinomycetota</taxon>
        <taxon>Actinomycetes</taxon>
        <taxon>Streptosporangiales</taxon>
        <taxon>Nocardiopsidaceae</taxon>
        <taxon>Streptomonospora</taxon>
    </lineage>
</organism>
<evidence type="ECO:0000313" key="22">
    <source>
        <dbReference type="Proteomes" id="UP000578077"/>
    </source>
</evidence>
<proteinExistence type="inferred from homology"/>
<evidence type="ECO:0000256" key="6">
    <source>
        <dbReference type="ARBA" id="ARBA00015850"/>
    </source>
</evidence>
<evidence type="ECO:0000256" key="7">
    <source>
        <dbReference type="ARBA" id="ARBA00022475"/>
    </source>
</evidence>
<comment type="subcellular location">
    <subcellularLocation>
        <location evidence="2 19">Cell membrane</location>
        <topology evidence="2 19">Multi-pass membrane protein</topology>
    </subcellularLocation>
</comment>
<keyword evidence="11 19" id="KW-0460">Magnesium</keyword>
<evidence type="ECO:0000256" key="12">
    <source>
        <dbReference type="ARBA" id="ARBA00022989"/>
    </source>
</evidence>
<accession>A0A841E325</accession>
<dbReference type="HAMAP" id="MF_00719">
    <property type="entry name" value="CobS"/>
    <property type="match status" value="1"/>
</dbReference>
<name>A0A841E325_9ACTN</name>
<dbReference type="AlphaFoldDB" id="A0A841E325"/>
<evidence type="ECO:0000256" key="14">
    <source>
        <dbReference type="ARBA" id="ARBA00025228"/>
    </source>
</evidence>
<dbReference type="PANTHER" id="PTHR34148:SF1">
    <property type="entry name" value="ADENOSYLCOBINAMIDE-GDP RIBAZOLETRANSFERASE"/>
    <property type="match status" value="1"/>
</dbReference>
<comment type="function">
    <text evidence="14 19">Joins adenosylcobinamide-GDP and alpha-ribazole to generate adenosylcobalamin (Ado-cobalamin). Also synthesizes adenosylcobalamin 5'-phosphate from adenosylcobinamide-GDP and alpha-ribazole 5'-phosphate.</text>
</comment>
<dbReference type="EMBL" id="JACHLY010000001">
    <property type="protein sequence ID" value="MBB5996864.1"/>
    <property type="molecule type" value="Genomic_DNA"/>
</dbReference>
<keyword evidence="8 19" id="KW-0169">Cobalamin biosynthesis</keyword>
<comment type="catalytic activity">
    <reaction evidence="18 19">
        <text>alpha-ribazole 5'-phosphate + adenosylcob(III)inamide-GDP = adenosylcob(III)alamin 5'-phosphate + GMP + H(+)</text>
        <dbReference type="Rhea" id="RHEA:23560"/>
        <dbReference type="ChEBI" id="CHEBI:15378"/>
        <dbReference type="ChEBI" id="CHEBI:57918"/>
        <dbReference type="ChEBI" id="CHEBI:58115"/>
        <dbReference type="ChEBI" id="CHEBI:60487"/>
        <dbReference type="ChEBI" id="CHEBI:60493"/>
        <dbReference type="EC" id="2.7.8.26"/>
    </reaction>
</comment>
<keyword evidence="9 19" id="KW-0808">Transferase</keyword>
<feature type="transmembrane region" description="Helical" evidence="19">
    <location>
        <begin position="139"/>
        <end position="159"/>
    </location>
</feature>
<evidence type="ECO:0000256" key="1">
    <source>
        <dbReference type="ARBA" id="ARBA00001946"/>
    </source>
</evidence>
<comment type="similarity">
    <text evidence="4 19">Belongs to the CobS family.</text>
</comment>
<keyword evidence="22" id="KW-1185">Reference proteome</keyword>
<evidence type="ECO:0000256" key="9">
    <source>
        <dbReference type="ARBA" id="ARBA00022679"/>
    </source>
</evidence>
<evidence type="ECO:0000256" key="4">
    <source>
        <dbReference type="ARBA" id="ARBA00010561"/>
    </source>
</evidence>
<dbReference type="Pfam" id="PF02654">
    <property type="entry name" value="CobS"/>
    <property type="match status" value="1"/>
</dbReference>
<gene>
    <name evidence="19" type="primary">cobS</name>
    <name evidence="21" type="ORF">HNR25_000615</name>
</gene>
<evidence type="ECO:0000256" key="11">
    <source>
        <dbReference type="ARBA" id="ARBA00022842"/>
    </source>
</evidence>
<feature type="transmembrane region" description="Helical" evidence="19">
    <location>
        <begin position="165"/>
        <end position="186"/>
    </location>
</feature>
<dbReference type="InterPro" id="IPR003805">
    <property type="entry name" value="CobS"/>
</dbReference>
<feature type="transmembrane region" description="Helical" evidence="19">
    <location>
        <begin position="207"/>
        <end position="227"/>
    </location>
</feature>
<dbReference type="GO" id="GO:0009236">
    <property type="term" value="P:cobalamin biosynthetic process"/>
    <property type="evidence" value="ECO:0007669"/>
    <property type="project" value="UniProtKB-UniRule"/>
</dbReference>
<evidence type="ECO:0000256" key="8">
    <source>
        <dbReference type="ARBA" id="ARBA00022573"/>
    </source>
</evidence>
<feature type="transmembrane region" description="Helical" evidence="19">
    <location>
        <begin position="58"/>
        <end position="78"/>
    </location>
</feature>
<dbReference type="Proteomes" id="UP000578077">
    <property type="component" value="Unassembled WGS sequence"/>
</dbReference>
<keyword evidence="7 19" id="KW-1003">Cell membrane</keyword>
<evidence type="ECO:0000256" key="3">
    <source>
        <dbReference type="ARBA" id="ARBA00004663"/>
    </source>
</evidence>
<comment type="caution">
    <text evidence="21">The sequence shown here is derived from an EMBL/GenBank/DDBJ whole genome shotgun (WGS) entry which is preliminary data.</text>
</comment>
<dbReference type="GO" id="GO:0051073">
    <property type="term" value="F:adenosylcobinamide-GDP ribazoletransferase activity"/>
    <property type="evidence" value="ECO:0007669"/>
    <property type="project" value="UniProtKB-UniRule"/>
</dbReference>
<protein>
    <recommendedName>
        <fullName evidence="6 19">Adenosylcobinamide-GDP ribazoletransferase</fullName>
        <ecNumber evidence="5 19">2.7.8.26</ecNumber>
    </recommendedName>
    <alternativeName>
        <fullName evidence="16 19">Cobalamin synthase</fullName>
    </alternativeName>
    <alternativeName>
        <fullName evidence="15 19">Cobalamin-5'-phosphate synthase</fullName>
    </alternativeName>
</protein>